<dbReference type="EMBL" id="CAJNOJ010000047">
    <property type="protein sequence ID" value="CAF0951584.1"/>
    <property type="molecule type" value="Genomic_DNA"/>
</dbReference>
<proteinExistence type="inferred from homology"/>
<dbReference type="InterPro" id="IPR006703">
    <property type="entry name" value="G_AIG1"/>
</dbReference>
<reference evidence="7" key="1">
    <citation type="submission" date="2021-02" db="EMBL/GenBank/DDBJ databases">
        <authorList>
            <person name="Nowell W R."/>
        </authorList>
    </citation>
    <scope>NUCLEOTIDE SEQUENCE</scope>
</reference>
<organism evidence="7 8">
    <name type="scientific">Adineta ricciae</name>
    <name type="common">Rotifer</name>
    <dbReference type="NCBI Taxonomy" id="249248"/>
    <lineage>
        <taxon>Eukaryota</taxon>
        <taxon>Metazoa</taxon>
        <taxon>Spiralia</taxon>
        <taxon>Gnathifera</taxon>
        <taxon>Rotifera</taxon>
        <taxon>Eurotatoria</taxon>
        <taxon>Bdelloidea</taxon>
        <taxon>Adinetida</taxon>
        <taxon>Adinetidae</taxon>
        <taxon>Adineta</taxon>
    </lineage>
</organism>
<dbReference type="PANTHER" id="PTHR10903:SF184">
    <property type="entry name" value="GTP-BINDING PROTEIN A"/>
    <property type="match status" value="1"/>
</dbReference>
<dbReference type="InterPro" id="IPR027417">
    <property type="entry name" value="P-loop_NTPase"/>
</dbReference>
<keyword evidence="8" id="KW-1185">Reference proteome</keyword>
<name>A0A815BB72_ADIRI</name>
<keyword evidence="4" id="KW-0175">Coiled coil</keyword>
<dbReference type="InterPro" id="IPR045058">
    <property type="entry name" value="GIMA/IAN/Toc"/>
</dbReference>
<evidence type="ECO:0000313" key="6">
    <source>
        <dbReference type="EMBL" id="CAF0951584.1"/>
    </source>
</evidence>
<evidence type="ECO:0000256" key="1">
    <source>
        <dbReference type="ARBA" id="ARBA00008535"/>
    </source>
</evidence>
<comment type="caution">
    <text evidence="7">The sequence shown here is derived from an EMBL/GenBank/DDBJ whole genome shotgun (WGS) entry which is preliminary data.</text>
</comment>
<dbReference type="EMBL" id="CAJNOR010002240">
    <property type="protein sequence ID" value="CAF1266974.1"/>
    <property type="molecule type" value="Genomic_DNA"/>
</dbReference>
<dbReference type="GO" id="GO:0005525">
    <property type="term" value="F:GTP binding"/>
    <property type="evidence" value="ECO:0007669"/>
    <property type="project" value="UniProtKB-KW"/>
</dbReference>
<keyword evidence="3" id="KW-0342">GTP-binding</keyword>
<protein>
    <recommendedName>
        <fullName evidence="5">AIG1-type G domain-containing protein</fullName>
    </recommendedName>
</protein>
<evidence type="ECO:0000313" key="7">
    <source>
        <dbReference type="EMBL" id="CAF1266974.1"/>
    </source>
</evidence>
<evidence type="ECO:0000259" key="5">
    <source>
        <dbReference type="Pfam" id="PF04548"/>
    </source>
</evidence>
<accession>A0A815BB72</accession>
<dbReference type="Proteomes" id="UP000663828">
    <property type="component" value="Unassembled WGS sequence"/>
</dbReference>
<evidence type="ECO:0000256" key="4">
    <source>
        <dbReference type="SAM" id="Coils"/>
    </source>
</evidence>
<feature type="domain" description="AIG1-type G" evidence="5">
    <location>
        <begin position="10"/>
        <end position="193"/>
    </location>
</feature>
<feature type="coiled-coil region" evidence="4">
    <location>
        <begin position="205"/>
        <end position="232"/>
    </location>
</feature>
<dbReference type="AlphaFoldDB" id="A0A815BB72"/>
<sequence>MSVQPSSNGLILIGNTGVGKSFLGNILSNSDTFQHGCSASSITHHIQFQNTTIGQMLYSIYDTPGLLEDDQNAVNRNKQEISKAFQQCPNCVVIFVFTGGSGGRIRDEDVRTFQALKWVFSFQQQSLLVVVNDLPKGRSVGYENEINNKLQGYCKIPNVKICLLDHIDSSKSQEREQLRTKLINPVLQCVPKLHVQNGLIDLGTVDDQQERLADLRRQNQALDDKAEQARVAHERRMAALRTSGKGADVTYEYYNRNQPGILVKAEKDWIPIENGTLRICGPSNVPPQFEVKIILHSINW</sequence>
<dbReference type="OrthoDB" id="8954335at2759"/>
<dbReference type="PANTHER" id="PTHR10903">
    <property type="entry name" value="GTPASE, IMAP FAMILY MEMBER-RELATED"/>
    <property type="match status" value="1"/>
</dbReference>
<dbReference type="Pfam" id="PF04548">
    <property type="entry name" value="AIG1"/>
    <property type="match status" value="1"/>
</dbReference>
<dbReference type="SUPFAM" id="SSF52540">
    <property type="entry name" value="P-loop containing nucleoside triphosphate hydrolases"/>
    <property type="match status" value="1"/>
</dbReference>
<dbReference type="Proteomes" id="UP000663852">
    <property type="component" value="Unassembled WGS sequence"/>
</dbReference>
<gene>
    <name evidence="6" type="ORF">EDS130_LOCUS12364</name>
    <name evidence="7" type="ORF">XAT740_LOCUS27083</name>
</gene>
<evidence type="ECO:0000256" key="2">
    <source>
        <dbReference type="ARBA" id="ARBA00022741"/>
    </source>
</evidence>
<dbReference type="Gene3D" id="3.40.50.300">
    <property type="entry name" value="P-loop containing nucleotide triphosphate hydrolases"/>
    <property type="match status" value="1"/>
</dbReference>
<evidence type="ECO:0000256" key="3">
    <source>
        <dbReference type="ARBA" id="ARBA00023134"/>
    </source>
</evidence>
<evidence type="ECO:0000313" key="8">
    <source>
        <dbReference type="Proteomes" id="UP000663828"/>
    </source>
</evidence>
<comment type="similarity">
    <text evidence="1">Belongs to the TRAFAC class TrmE-Era-EngA-EngB-Septin-like GTPase superfamily. AIG1/Toc34/Toc159-like paraseptin GTPase family. IAN subfamily.</text>
</comment>
<keyword evidence="2" id="KW-0547">Nucleotide-binding</keyword>